<dbReference type="EMBL" id="CP011388">
    <property type="protein sequence ID" value="ANE48135.1"/>
    <property type="molecule type" value="Genomic_DNA"/>
</dbReference>
<feature type="domain" description="SLH" evidence="2">
    <location>
        <begin position="95"/>
        <end position="154"/>
    </location>
</feature>
<dbReference type="STRING" id="1178515.SY83_19650"/>
<dbReference type="AlphaFoldDB" id="A0A172TM49"/>
<keyword evidence="1" id="KW-0732">Signal</keyword>
<reference evidence="3 4" key="1">
    <citation type="submission" date="2015-01" db="EMBL/GenBank/DDBJ databases">
        <title>Paenibacillus swuensis/DY6/whole genome sequencing.</title>
        <authorList>
            <person name="Kim M.K."/>
            <person name="Srinivasan S."/>
            <person name="Lee J.-J."/>
        </authorList>
    </citation>
    <scope>NUCLEOTIDE SEQUENCE [LARGE SCALE GENOMIC DNA]</scope>
    <source>
        <strain evidence="3 4">DY6</strain>
    </source>
</reference>
<protein>
    <recommendedName>
        <fullName evidence="2">SLH domain-containing protein</fullName>
    </recommendedName>
</protein>
<keyword evidence="4" id="KW-1185">Reference proteome</keyword>
<gene>
    <name evidence="3" type="ORF">SY83_19650</name>
</gene>
<dbReference type="Proteomes" id="UP000076927">
    <property type="component" value="Chromosome"/>
</dbReference>
<dbReference type="PROSITE" id="PS51272">
    <property type="entry name" value="SLH"/>
    <property type="match status" value="2"/>
</dbReference>
<accession>A0A172TM49</accession>
<dbReference type="KEGG" id="pswu:SY83_19650"/>
<evidence type="ECO:0000256" key="1">
    <source>
        <dbReference type="SAM" id="SignalP"/>
    </source>
</evidence>
<evidence type="ECO:0000313" key="4">
    <source>
        <dbReference type="Proteomes" id="UP000076927"/>
    </source>
</evidence>
<organism evidence="3 4">
    <name type="scientific">Paenibacillus swuensis</name>
    <dbReference type="NCBI Taxonomy" id="1178515"/>
    <lineage>
        <taxon>Bacteria</taxon>
        <taxon>Bacillati</taxon>
        <taxon>Bacillota</taxon>
        <taxon>Bacilli</taxon>
        <taxon>Bacillales</taxon>
        <taxon>Paenibacillaceae</taxon>
        <taxon>Paenibacillus</taxon>
    </lineage>
</organism>
<evidence type="ECO:0000313" key="3">
    <source>
        <dbReference type="EMBL" id="ANE48135.1"/>
    </source>
</evidence>
<feature type="signal peptide" evidence="1">
    <location>
        <begin position="1"/>
        <end position="26"/>
    </location>
</feature>
<dbReference type="PATRIC" id="fig|1178515.4.peg.3975"/>
<feature type="chain" id="PRO_5039712196" description="SLH domain-containing protein" evidence="1">
    <location>
        <begin position="27"/>
        <end position="496"/>
    </location>
</feature>
<proteinExistence type="predicted"/>
<dbReference type="InterPro" id="IPR001119">
    <property type="entry name" value="SLH_dom"/>
</dbReference>
<feature type="domain" description="SLH" evidence="2">
    <location>
        <begin position="31"/>
        <end position="94"/>
    </location>
</feature>
<name>A0A172TM49_9BACL</name>
<dbReference type="OrthoDB" id="2364568at2"/>
<dbReference type="RefSeq" id="WP_068609610.1">
    <property type="nucleotide sequence ID" value="NZ_CP011388.1"/>
</dbReference>
<evidence type="ECO:0000259" key="2">
    <source>
        <dbReference type="PROSITE" id="PS51272"/>
    </source>
</evidence>
<dbReference type="Pfam" id="PF00395">
    <property type="entry name" value="SLH"/>
    <property type="match status" value="2"/>
</dbReference>
<sequence>MNKKTVFKMMVAATIGSAAIVPYTTASVNAQAGKFADLAQAGAYQEAMTALVKQQVLTGDAKGMLKPGRAITRAELALIMVKAFRIDTNTAGDLAMTDVPADAWYHNAVETLVNKGVLSKDETLFQPRAEVTQEYFTNMLGGVLGKKPAVVQTWMPGGYKADATVSRALTTGLVILAQPHIASPDAAIEKMEALNPITLQVKFSAPLTAEDVSLPQAAKNFAFSQGMTIVNVPQLKTGSVSTYIVPVTVQKPGVTYELSYKGKSAGTFEAKTNKLPMQDAEQVAFDTFEVRSSLEKGITDYGNVVEAYYGNRNGLEMSLNEDNVAGGKAYEVISSLRSRQVTVTPEGGQPIVASYIPYTQATDGRQAPKFKLPEGQSLQPGMKYTIASDWFTMENATFTAKAVEPLKVVSAEPLNETSIAITLAQDPKDEIFSGRSVILADQAGNKITATYKVTTRKVATGVFELQNGAKLASGTPYTVTPANAWASADGIQLQTK</sequence>